<dbReference type="InParanoid" id="A0A409WE60"/>
<gene>
    <name evidence="2" type="ORF">CVT24_011302</name>
</gene>
<feature type="compositionally biased region" description="Acidic residues" evidence="1">
    <location>
        <begin position="50"/>
        <end position="59"/>
    </location>
</feature>
<feature type="region of interest" description="Disordered" evidence="1">
    <location>
        <begin position="1"/>
        <end position="76"/>
    </location>
</feature>
<evidence type="ECO:0008006" key="4">
    <source>
        <dbReference type="Google" id="ProtNLM"/>
    </source>
</evidence>
<comment type="caution">
    <text evidence="2">The sequence shown here is derived from an EMBL/GenBank/DDBJ whole genome shotgun (WGS) entry which is preliminary data.</text>
</comment>
<reference evidence="2 3" key="1">
    <citation type="journal article" date="2018" name="Evol. Lett.">
        <title>Horizontal gene cluster transfer increased hallucinogenic mushroom diversity.</title>
        <authorList>
            <person name="Reynolds H.T."/>
            <person name="Vijayakumar V."/>
            <person name="Gluck-Thaler E."/>
            <person name="Korotkin H.B."/>
            <person name="Matheny P.B."/>
            <person name="Slot J.C."/>
        </authorList>
    </citation>
    <scope>NUCLEOTIDE SEQUENCE [LARGE SCALE GENOMIC DNA]</scope>
    <source>
        <strain evidence="2 3">2629</strain>
    </source>
</reference>
<dbReference type="AlphaFoldDB" id="A0A409WE60"/>
<dbReference type="OrthoDB" id="10582414at2759"/>
<accession>A0A409WE60</accession>
<evidence type="ECO:0000313" key="2">
    <source>
        <dbReference type="EMBL" id="PPQ76802.1"/>
    </source>
</evidence>
<dbReference type="EMBL" id="NHTK01005531">
    <property type="protein sequence ID" value="PPQ76802.1"/>
    <property type="molecule type" value="Genomic_DNA"/>
</dbReference>
<dbReference type="Proteomes" id="UP000284842">
    <property type="component" value="Unassembled WGS sequence"/>
</dbReference>
<evidence type="ECO:0000256" key="1">
    <source>
        <dbReference type="SAM" id="MobiDB-lite"/>
    </source>
</evidence>
<name>A0A409WE60_9AGAR</name>
<protein>
    <recommendedName>
        <fullName evidence="4">BTB domain-containing protein</fullName>
    </recommendedName>
</protein>
<keyword evidence="3" id="KW-1185">Reference proteome</keyword>
<organism evidence="2 3">
    <name type="scientific">Panaeolus cyanescens</name>
    <dbReference type="NCBI Taxonomy" id="181874"/>
    <lineage>
        <taxon>Eukaryota</taxon>
        <taxon>Fungi</taxon>
        <taxon>Dikarya</taxon>
        <taxon>Basidiomycota</taxon>
        <taxon>Agaricomycotina</taxon>
        <taxon>Agaricomycetes</taxon>
        <taxon>Agaricomycetidae</taxon>
        <taxon>Agaricales</taxon>
        <taxon>Agaricineae</taxon>
        <taxon>Galeropsidaceae</taxon>
        <taxon>Panaeolus</taxon>
    </lineage>
</organism>
<feature type="compositionally biased region" description="Low complexity" evidence="1">
    <location>
        <begin position="60"/>
        <end position="70"/>
    </location>
</feature>
<proteinExistence type="predicted"/>
<sequence>MESSPMRVERQLAEADDTSAFRDWMAQSSHGTTVPFIPSVASPTPFPPIEEGDDEDGDTSDATSGGTLTSPLPPPVYDDEFLKPKAVVFKIEDTLFCFDITYLVHRSPPIKALHDRLLHIDTEEGTENQPIDLKNVTVRQMERFLAWTRRLKVIPHQTYRDWIAITHVAHVLEMESVVDECLDALSFRWQDPSFVLAIAIRYNRTNYIETAVKELFYDNFNNAYELAMLPLRVLWLVTLAHDTFIQTRNSVATHVFTAKIPALDCRTHHLCEREWERLWTLHVTFPLINSLKNTLLQVKDKLITAMKGSQLMRNKCGMHQIHDLDKHHDWVDIWNQEEEILASVTEKLPIHSSESLAVMSSKLILAHRPLERHKLYYEDCKPYLVKVDNTLFWVDRALFAGVSDTWNNLFEKETPVQMSKVGTVEEPAEVVSRGALTAKMFKCLLRWMRFGGSKTYTNEDLFDIMAASDYWIIPSAQDFVFASFEGRDVPTHTLLDLACRYQGGKYLRCYVERAFMEAEPAEYKDIHPELLMQLLRGRRRIDGLKMKLGVTPPIPECSCYCTTHGECVTSWNADWSSLISGPLFRDKDAIQLRNVVDIMERKGDDGDDCRRMTLNVLKGRRAEFLQEKEVVDSVVLALSSFFSIILPEE</sequence>
<evidence type="ECO:0000313" key="3">
    <source>
        <dbReference type="Proteomes" id="UP000284842"/>
    </source>
</evidence>